<keyword evidence="7" id="KW-1185">Reference proteome</keyword>
<dbReference type="InterPro" id="IPR036188">
    <property type="entry name" value="FAD/NAD-bd_sf"/>
</dbReference>
<dbReference type="SUPFAM" id="SSF51905">
    <property type="entry name" value="FAD/NAD(P)-binding domain"/>
    <property type="match status" value="1"/>
</dbReference>
<dbReference type="PANTHER" id="PTHR43400:SF10">
    <property type="entry name" value="3-OXOSTEROID 1-DEHYDROGENASE"/>
    <property type="match status" value="1"/>
</dbReference>
<gene>
    <name evidence="6" type="ORF">BRW65_20710</name>
</gene>
<dbReference type="Proteomes" id="UP000186438">
    <property type="component" value="Unassembled WGS sequence"/>
</dbReference>
<keyword evidence="3" id="KW-0274">FAD</keyword>
<protein>
    <submittedName>
        <fullName evidence="6">3-ketosteroid-delta-1-dehydrogenase</fullName>
    </submittedName>
</protein>
<evidence type="ECO:0000313" key="6">
    <source>
        <dbReference type="EMBL" id="OJZ70170.1"/>
    </source>
</evidence>
<dbReference type="Pfam" id="PF00890">
    <property type="entry name" value="FAD_binding_2"/>
    <property type="match status" value="1"/>
</dbReference>
<evidence type="ECO:0000256" key="2">
    <source>
        <dbReference type="ARBA" id="ARBA00022630"/>
    </source>
</evidence>
<dbReference type="AlphaFoldDB" id="A0A1Q4HQG3"/>
<dbReference type="GO" id="GO:0033765">
    <property type="term" value="F:steroid dehydrogenase activity, acting on the CH-CH group of donors"/>
    <property type="evidence" value="ECO:0007669"/>
    <property type="project" value="UniProtKB-ARBA"/>
</dbReference>
<feature type="domain" description="FAD-dependent oxidoreductase 2 FAD-binding" evidence="5">
    <location>
        <begin position="20"/>
        <end position="549"/>
    </location>
</feature>
<dbReference type="STRING" id="53378.BRW65_20710"/>
<name>A0A1Q4HQG3_9MYCO</name>
<evidence type="ECO:0000256" key="1">
    <source>
        <dbReference type="ARBA" id="ARBA00001974"/>
    </source>
</evidence>
<dbReference type="NCBIfam" id="NF009479">
    <property type="entry name" value="PRK12845.1"/>
    <property type="match status" value="1"/>
</dbReference>
<evidence type="ECO:0000256" key="3">
    <source>
        <dbReference type="ARBA" id="ARBA00022827"/>
    </source>
</evidence>
<dbReference type="InterPro" id="IPR003953">
    <property type="entry name" value="FAD-dep_OxRdtase_2_FAD-bd"/>
</dbReference>
<reference evidence="6 7" key="1">
    <citation type="submission" date="2016-11" db="EMBL/GenBank/DDBJ databases">
        <title>Genome sequences of unsequenced Mycobacteria.</title>
        <authorList>
            <person name="Greninger A.L."/>
            <person name="Fang F."/>
            <person name="Jerome K.R."/>
        </authorList>
    </citation>
    <scope>NUCLEOTIDE SEQUENCE [LARGE SCALE GENOMIC DNA]</scope>
    <source>
        <strain evidence="6 7">M11</strain>
    </source>
</reference>
<dbReference type="RefSeq" id="WP_073877917.1">
    <property type="nucleotide sequence ID" value="NZ_MPNT01000022.1"/>
</dbReference>
<dbReference type="EMBL" id="MPNT01000022">
    <property type="protein sequence ID" value="OJZ70170.1"/>
    <property type="molecule type" value="Genomic_DNA"/>
</dbReference>
<comment type="caution">
    <text evidence="6">The sequence shown here is derived from an EMBL/GenBank/DDBJ whole genome shotgun (WGS) entry which is preliminary data.</text>
</comment>
<evidence type="ECO:0000256" key="4">
    <source>
        <dbReference type="ARBA" id="ARBA00023002"/>
    </source>
</evidence>
<proteinExistence type="predicted"/>
<evidence type="ECO:0000313" key="7">
    <source>
        <dbReference type="Proteomes" id="UP000186438"/>
    </source>
</evidence>
<dbReference type="GO" id="GO:0008202">
    <property type="term" value="P:steroid metabolic process"/>
    <property type="evidence" value="ECO:0007669"/>
    <property type="project" value="UniProtKB-ARBA"/>
</dbReference>
<dbReference type="Gene3D" id="3.50.50.60">
    <property type="entry name" value="FAD/NAD(P)-binding domain"/>
    <property type="match status" value="2"/>
</dbReference>
<keyword evidence="4" id="KW-0560">Oxidoreductase</keyword>
<dbReference type="Gene3D" id="3.90.700.10">
    <property type="entry name" value="Succinate dehydrogenase/fumarate reductase flavoprotein, catalytic domain"/>
    <property type="match status" value="1"/>
</dbReference>
<dbReference type="InterPro" id="IPR050315">
    <property type="entry name" value="FAD-oxidoreductase_2"/>
</dbReference>
<sequence>MSPDSATIPAGLPVTDTSVDLLVIGSGTGMAAALAAHEGGLSVLMVEKSRYVGGSTARSGGALWLPACPVLREAGADDTAERAGAYLDAVVAGSAPGQRSAAFLAHVSDTVGMLRRTTPLRLFWARDYSDYHPEEPGGSAAGRTCECHPLNTSILGEYRTRLRPSILEAAVSIPTTGADYRWMNLVARVPRRGVPTFAKRVAQGLGGRLLGRRYAAGGQGLTAGMFAGVLRAGIPVWTDTTLLRLTGDPDRVTGAVVAHRGREVTIAARRGVVLATGGFDHSMEMRWKFQTESLGANLSLGAETNTGEGIRAAQELGAGIDLMDQAWWFPAVAPLPGKPPGVMLAERSLPGCLIVDQNGRRFANESSDYMSFGQRLLGLERSGSPVEAMWIVFDQQYRNSYVFSAELFPRMRIPRSWYDAGIAARADDFAELAARIGVPPAEFVATMTRFNENASAGQDSDFGRGRSAYDRYYGDPTVAPNPNLRPLRRGPFYAVKMVLSDLGTCGGLTADERARVLREDGTAIRGLYAIGNAAANAFGTTYPGAGATIAQGLVYGYIAARDALATESPA</sequence>
<dbReference type="InterPro" id="IPR027477">
    <property type="entry name" value="Succ_DH/fumarate_Rdtase_cat_sf"/>
</dbReference>
<dbReference type="PANTHER" id="PTHR43400">
    <property type="entry name" value="FUMARATE REDUCTASE"/>
    <property type="match status" value="1"/>
</dbReference>
<keyword evidence="2" id="KW-0285">Flavoprotein</keyword>
<dbReference type="OrthoDB" id="9813348at2"/>
<accession>A0A1Q4HQG3</accession>
<evidence type="ECO:0000259" key="5">
    <source>
        <dbReference type="Pfam" id="PF00890"/>
    </source>
</evidence>
<comment type="cofactor">
    <cofactor evidence="1">
        <name>FAD</name>
        <dbReference type="ChEBI" id="CHEBI:57692"/>
    </cofactor>
</comment>
<organism evidence="6 7">
    <name type="scientific">Mycobacterium paraffinicum</name>
    <dbReference type="NCBI Taxonomy" id="53378"/>
    <lineage>
        <taxon>Bacteria</taxon>
        <taxon>Bacillati</taxon>
        <taxon>Actinomycetota</taxon>
        <taxon>Actinomycetes</taxon>
        <taxon>Mycobacteriales</taxon>
        <taxon>Mycobacteriaceae</taxon>
        <taxon>Mycobacterium</taxon>
    </lineage>
</organism>
<dbReference type="SUPFAM" id="SSF56425">
    <property type="entry name" value="Succinate dehydrogenase/fumarate reductase flavoprotein, catalytic domain"/>
    <property type="match status" value="1"/>
</dbReference>